<evidence type="ECO:0000313" key="2">
    <source>
        <dbReference type="EMBL" id="KAJ1140348.1"/>
    </source>
</evidence>
<gene>
    <name evidence="2" type="ORF">NDU88_006703</name>
</gene>
<evidence type="ECO:0000313" key="3">
    <source>
        <dbReference type="Proteomes" id="UP001066276"/>
    </source>
</evidence>
<proteinExistence type="predicted"/>
<comment type="caution">
    <text evidence="2">The sequence shown here is derived from an EMBL/GenBank/DDBJ whole genome shotgun (WGS) entry which is preliminary data.</text>
</comment>
<accession>A0AAV7QJI6</accession>
<feature type="region of interest" description="Disordered" evidence="1">
    <location>
        <begin position="1"/>
        <end position="22"/>
    </location>
</feature>
<name>A0AAV7QJI6_PLEWA</name>
<protein>
    <submittedName>
        <fullName evidence="2">Uncharacterized protein</fullName>
    </submittedName>
</protein>
<reference evidence="2" key="1">
    <citation type="journal article" date="2022" name="bioRxiv">
        <title>Sequencing and chromosome-scale assembly of the giantPleurodeles waltlgenome.</title>
        <authorList>
            <person name="Brown T."/>
            <person name="Elewa A."/>
            <person name="Iarovenko S."/>
            <person name="Subramanian E."/>
            <person name="Araus A.J."/>
            <person name="Petzold A."/>
            <person name="Susuki M."/>
            <person name="Suzuki K.-i.T."/>
            <person name="Hayashi T."/>
            <person name="Toyoda A."/>
            <person name="Oliveira C."/>
            <person name="Osipova E."/>
            <person name="Leigh N.D."/>
            <person name="Simon A."/>
            <person name="Yun M.H."/>
        </authorList>
    </citation>
    <scope>NUCLEOTIDE SEQUENCE</scope>
    <source>
        <strain evidence="2">20211129_DDA</strain>
        <tissue evidence="2">Liver</tissue>
    </source>
</reference>
<keyword evidence="3" id="KW-1185">Reference proteome</keyword>
<dbReference type="EMBL" id="JANPWB010000010">
    <property type="protein sequence ID" value="KAJ1140348.1"/>
    <property type="molecule type" value="Genomic_DNA"/>
</dbReference>
<feature type="compositionally biased region" description="Basic and acidic residues" evidence="1">
    <location>
        <begin position="83"/>
        <end position="113"/>
    </location>
</feature>
<sequence length="134" mass="15204">MLAGNVTKESMHGAGETTRSIAGGGWEITTRAAGFSDHRAAGFLTQVPLGTANTSLCLQLESRNWSLWRDSYSTLWCPSSSWDPERRSWQSKEKEIHAQRAVRGKDRRNSDLRLKKRRAPPPQLNIDARRKRDQ</sequence>
<feature type="region of interest" description="Disordered" evidence="1">
    <location>
        <begin position="79"/>
        <end position="134"/>
    </location>
</feature>
<dbReference type="AlphaFoldDB" id="A0AAV7QJI6"/>
<evidence type="ECO:0000256" key="1">
    <source>
        <dbReference type="SAM" id="MobiDB-lite"/>
    </source>
</evidence>
<organism evidence="2 3">
    <name type="scientific">Pleurodeles waltl</name>
    <name type="common">Iberian ribbed newt</name>
    <dbReference type="NCBI Taxonomy" id="8319"/>
    <lineage>
        <taxon>Eukaryota</taxon>
        <taxon>Metazoa</taxon>
        <taxon>Chordata</taxon>
        <taxon>Craniata</taxon>
        <taxon>Vertebrata</taxon>
        <taxon>Euteleostomi</taxon>
        <taxon>Amphibia</taxon>
        <taxon>Batrachia</taxon>
        <taxon>Caudata</taxon>
        <taxon>Salamandroidea</taxon>
        <taxon>Salamandridae</taxon>
        <taxon>Pleurodelinae</taxon>
        <taxon>Pleurodeles</taxon>
    </lineage>
</organism>
<dbReference type="Proteomes" id="UP001066276">
    <property type="component" value="Chromosome 6"/>
</dbReference>